<evidence type="ECO:0000256" key="2">
    <source>
        <dbReference type="SAM" id="MobiDB-lite"/>
    </source>
</evidence>
<organism evidence="4 5">
    <name type="scientific">Aplosporella prunicola CBS 121167</name>
    <dbReference type="NCBI Taxonomy" id="1176127"/>
    <lineage>
        <taxon>Eukaryota</taxon>
        <taxon>Fungi</taxon>
        <taxon>Dikarya</taxon>
        <taxon>Ascomycota</taxon>
        <taxon>Pezizomycotina</taxon>
        <taxon>Dothideomycetes</taxon>
        <taxon>Dothideomycetes incertae sedis</taxon>
        <taxon>Botryosphaeriales</taxon>
        <taxon>Aplosporellaceae</taxon>
        <taxon>Aplosporella</taxon>
    </lineage>
</organism>
<feature type="region of interest" description="Disordered" evidence="2">
    <location>
        <begin position="651"/>
        <end position="691"/>
    </location>
</feature>
<dbReference type="Proteomes" id="UP000799438">
    <property type="component" value="Unassembled WGS sequence"/>
</dbReference>
<feature type="compositionally biased region" description="Basic residues" evidence="2">
    <location>
        <begin position="570"/>
        <end position="582"/>
    </location>
</feature>
<name>A0A6A6AYP9_9PEZI</name>
<dbReference type="GO" id="GO:0030041">
    <property type="term" value="P:actin filament polymerization"/>
    <property type="evidence" value="ECO:0007669"/>
    <property type="project" value="TreeGrafter"/>
</dbReference>
<feature type="compositionally biased region" description="Pro residues" evidence="2">
    <location>
        <begin position="365"/>
        <end position="418"/>
    </location>
</feature>
<dbReference type="PANTHER" id="PTHR45691:SF6">
    <property type="entry name" value="PROTEIN DIAPHANOUS"/>
    <property type="match status" value="1"/>
</dbReference>
<dbReference type="InterPro" id="IPR051412">
    <property type="entry name" value="Formin_Homology_Diaphanous_sf"/>
</dbReference>
<feature type="signal peptide" evidence="3">
    <location>
        <begin position="1"/>
        <end position="27"/>
    </location>
</feature>
<feature type="compositionally biased region" description="Low complexity" evidence="2">
    <location>
        <begin position="558"/>
        <end position="569"/>
    </location>
</feature>
<evidence type="ECO:0000313" key="5">
    <source>
        <dbReference type="Proteomes" id="UP000799438"/>
    </source>
</evidence>
<dbReference type="EMBL" id="ML995534">
    <property type="protein sequence ID" value="KAF2136095.1"/>
    <property type="molecule type" value="Genomic_DNA"/>
</dbReference>
<keyword evidence="1" id="KW-0175">Coiled coil</keyword>
<accession>A0A6A6AYP9</accession>
<feature type="coiled-coil region" evidence="1">
    <location>
        <begin position="498"/>
        <end position="532"/>
    </location>
</feature>
<gene>
    <name evidence="4" type="ORF">K452DRAFT_148307</name>
</gene>
<dbReference type="GeneID" id="54293002"/>
<evidence type="ECO:0000256" key="3">
    <source>
        <dbReference type="SAM" id="SignalP"/>
    </source>
</evidence>
<keyword evidence="5" id="KW-1185">Reference proteome</keyword>
<dbReference type="AlphaFoldDB" id="A0A6A6AYP9"/>
<feature type="region of interest" description="Disordered" evidence="2">
    <location>
        <begin position="338"/>
        <end position="426"/>
    </location>
</feature>
<dbReference type="RefSeq" id="XP_033391813.1">
    <property type="nucleotide sequence ID" value="XM_033535508.1"/>
</dbReference>
<protein>
    <submittedName>
        <fullName evidence="4">Uncharacterized protein</fullName>
    </submittedName>
</protein>
<proteinExistence type="predicted"/>
<keyword evidence="3" id="KW-0732">Signal</keyword>
<sequence length="691" mass="76615">MRAPLQAFAVLPAIAAALVLPPRPSTAEAATAEADSTNAVVLNLDARDAQASFVVPCQGCLGGDDDDSLVFDFQAFPSEHPCGASNITLNAQPLTQEWIGTHASGNGSITSANGDDAPDHNLDLSWETSCLFDVTAEAGTNENDKDAAQLLTVRIKKVDDKSVQETTGFTVSFRQIAQKVELLRLATTPVTTAVEGRIAEDWRNPPAELRLVSIDFKDFPEGFVSQTGTIEDEIELLRLLEAEEKEIKERILNQKKIIQAHMRENSHSLKEQLQTCDNLSCLVRALVHKAHGAVKVIYVHLRSRPQQTHWPEMNHDPFHRLSHEHAGQAFSEILAADAQGPPSDFNEPGNQGPPMPPFGGLGANGPPPPPPPPPPFGGLPPPFGGPRGHGPPPPMPPPFGGPQGHGPPPPPPPPPPHHGPPHHRGPRPLHTVLMTFACLTGLVCIYSFLHNHCCTLRQRTERRATREERRTARQYRRLARRHAWKNWWTGKRNDRTRREDYEEKRSLILNQEDRLEDAMQEEIRQLRLEEAMQEEIRQLRCAHDVVHDIVHAEEGRARPSSPSSPSCHCSHAHPHMQPHMHSHQPAQPFHQQQVVYPPPHAMSRTSSLPSYQSDTCTIDTDDQPPAYEEDVDGSDIVVDGFREYTPSVTTVYTPESSIPDVSPRPSAETMRELDQEPTEAESIGLTRDRKN</sequence>
<feature type="region of interest" description="Disordered" evidence="2">
    <location>
        <begin position="554"/>
        <end position="587"/>
    </location>
</feature>
<feature type="chain" id="PRO_5025412758" evidence="3">
    <location>
        <begin position="28"/>
        <end position="691"/>
    </location>
</feature>
<feature type="coiled-coil region" evidence="1">
    <location>
        <begin position="230"/>
        <end position="257"/>
    </location>
</feature>
<reference evidence="4" key="1">
    <citation type="journal article" date="2020" name="Stud. Mycol.">
        <title>101 Dothideomycetes genomes: a test case for predicting lifestyles and emergence of pathogens.</title>
        <authorList>
            <person name="Haridas S."/>
            <person name="Albert R."/>
            <person name="Binder M."/>
            <person name="Bloem J."/>
            <person name="Labutti K."/>
            <person name="Salamov A."/>
            <person name="Andreopoulos B."/>
            <person name="Baker S."/>
            <person name="Barry K."/>
            <person name="Bills G."/>
            <person name="Bluhm B."/>
            <person name="Cannon C."/>
            <person name="Castanera R."/>
            <person name="Culley D."/>
            <person name="Daum C."/>
            <person name="Ezra D."/>
            <person name="Gonzalez J."/>
            <person name="Henrissat B."/>
            <person name="Kuo A."/>
            <person name="Liang C."/>
            <person name="Lipzen A."/>
            <person name="Lutzoni F."/>
            <person name="Magnuson J."/>
            <person name="Mondo S."/>
            <person name="Nolan M."/>
            <person name="Ohm R."/>
            <person name="Pangilinan J."/>
            <person name="Park H.-J."/>
            <person name="Ramirez L."/>
            <person name="Alfaro M."/>
            <person name="Sun H."/>
            <person name="Tritt A."/>
            <person name="Yoshinaga Y."/>
            <person name="Zwiers L.-H."/>
            <person name="Turgeon B."/>
            <person name="Goodwin S."/>
            <person name="Spatafora J."/>
            <person name="Crous P."/>
            <person name="Grigoriev I."/>
        </authorList>
    </citation>
    <scope>NUCLEOTIDE SEQUENCE</scope>
    <source>
        <strain evidence="4">CBS 121167</strain>
    </source>
</reference>
<dbReference type="PANTHER" id="PTHR45691">
    <property type="entry name" value="PROTEIN DIAPHANOUS"/>
    <property type="match status" value="1"/>
</dbReference>
<dbReference type="OrthoDB" id="4225201at2759"/>
<dbReference type="GO" id="GO:0005884">
    <property type="term" value="C:actin filament"/>
    <property type="evidence" value="ECO:0007669"/>
    <property type="project" value="TreeGrafter"/>
</dbReference>
<evidence type="ECO:0000256" key="1">
    <source>
        <dbReference type="SAM" id="Coils"/>
    </source>
</evidence>
<evidence type="ECO:0000313" key="4">
    <source>
        <dbReference type="EMBL" id="KAF2136095.1"/>
    </source>
</evidence>